<keyword evidence="1 5" id="KW-0808">Transferase</keyword>
<dbReference type="PROSITE" id="PS51186">
    <property type="entry name" value="GNAT"/>
    <property type="match status" value="1"/>
</dbReference>
<evidence type="ECO:0000256" key="2">
    <source>
        <dbReference type="ARBA" id="ARBA00023315"/>
    </source>
</evidence>
<keyword evidence="2" id="KW-0012">Acyltransferase</keyword>
<dbReference type="Gene3D" id="3.40.630.30">
    <property type="match status" value="1"/>
</dbReference>
<comment type="similarity">
    <text evidence="3">Belongs to the acetyltransferase family. RimJ subfamily.</text>
</comment>
<dbReference type="InterPro" id="IPR051531">
    <property type="entry name" value="N-acetyltransferase"/>
</dbReference>
<dbReference type="GO" id="GO:0008999">
    <property type="term" value="F:protein-N-terminal-alanine acetyltransferase activity"/>
    <property type="evidence" value="ECO:0007669"/>
    <property type="project" value="TreeGrafter"/>
</dbReference>
<evidence type="ECO:0000256" key="3">
    <source>
        <dbReference type="ARBA" id="ARBA00038502"/>
    </source>
</evidence>
<gene>
    <name evidence="5" type="ORF">F0344_22620</name>
</gene>
<dbReference type="AlphaFoldDB" id="A0A7G7BNW8"/>
<organism evidence="5 6">
    <name type="scientific">Streptomyces finlayi</name>
    <dbReference type="NCBI Taxonomy" id="67296"/>
    <lineage>
        <taxon>Bacteria</taxon>
        <taxon>Bacillati</taxon>
        <taxon>Actinomycetota</taxon>
        <taxon>Actinomycetes</taxon>
        <taxon>Kitasatosporales</taxon>
        <taxon>Streptomycetaceae</taxon>
        <taxon>Streptomyces</taxon>
    </lineage>
</organism>
<dbReference type="EMBL" id="CP045702">
    <property type="protein sequence ID" value="QNE77033.1"/>
    <property type="molecule type" value="Genomic_DNA"/>
</dbReference>
<proteinExistence type="inferred from homology"/>
<accession>A0A7G7BNW8</accession>
<dbReference type="GO" id="GO:0005737">
    <property type="term" value="C:cytoplasm"/>
    <property type="evidence" value="ECO:0007669"/>
    <property type="project" value="TreeGrafter"/>
</dbReference>
<reference evidence="6" key="1">
    <citation type="submission" date="2019-10" db="EMBL/GenBank/DDBJ databases">
        <title>Antimicrobial potential of Antarctic Bacteria.</title>
        <authorList>
            <person name="Benaud N."/>
            <person name="Edwards R.J."/>
            <person name="Ferrari B.C."/>
        </authorList>
    </citation>
    <scope>NUCLEOTIDE SEQUENCE [LARGE SCALE GENOMIC DNA]</scope>
    <source>
        <strain evidence="6">NBSH44</strain>
    </source>
</reference>
<protein>
    <submittedName>
        <fullName evidence="5">GNAT family N-acetyltransferase</fullName>
    </submittedName>
</protein>
<dbReference type="RefSeq" id="WP_185300526.1">
    <property type="nucleotide sequence ID" value="NZ_CP045702.1"/>
</dbReference>
<evidence type="ECO:0000313" key="6">
    <source>
        <dbReference type="Proteomes" id="UP000515307"/>
    </source>
</evidence>
<evidence type="ECO:0000259" key="4">
    <source>
        <dbReference type="PROSITE" id="PS51186"/>
    </source>
</evidence>
<feature type="domain" description="N-acetyltransferase" evidence="4">
    <location>
        <begin position="12"/>
        <end position="177"/>
    </location>
</feature>
<dbReference type="KEGG" id="sfiy:F0344_22620"/>
<name>A0A7G7BNW8_9ACTN</name>
<evidence type="ECO:0000313" key="5">
    <source>
        <dbReference type="EMBL" id="QNE77033.1"/>
    </source>
</evidence>
<dbReference type="InterPro" id="IPR016181">
    <property type="entry name" value="Acyl_CoA_acyltransferase"/>
</dbReference>
<dbReference type="SUPFAM" id="SSF55729">
    <property type="entry name" value="Acyl-CoA N-acyltransferases (Nat)"/>
    <property type="match status" value="1"/>
</dbReference>
<dbReference type="Pfam" id="PF13302">
    <property type="entry name" value="Acetyltransf_3"/>
    <property type="match status" value="1"/>
</dbReference>
<dbReference type="PANTHER" id="PTHR43792:SF8">
    <property type="entry name" value="[RIBOSOMAL PROTEIN US5]-ALANINE N-ACETYLTRANSFERASE"/>
    <property type="match status" value="1"/>
</dbReference>
<sequence length="186" mass="20430">MIHDSHPVADGMTLRPVTLADAGSLAEALTRSRAYMRPWEPLRPDEFYTPQGQTQRLTGLLADRDAGRAMPWVLVDAEDRAVGSFTLASIVLGPFRSSPLGYWVDVEQAGRGLATAAVARICDLARDGLGLHRIDAGTLVDNAASQRVLAKCGFEQFGTAPRYLHINGEWRDHRLFQRILHDGPPC</sequence>
<dbReference type="Proteomes" id="UP000515307">
    <property type="component" value="Chromosome"/>
</dbReference>
<evidence type="ECO:0000256" key="1">
    <source>
        <dbReference type="ARBA" id="ARBA00022679"/>
    </source>
</evidence>
<dbReference type="InterPro" id="IPR000182">
    <property type="entry name" value="GNAT_dom"/>
</dbReference>
<dbReference type="PANTHER" id="PTHR43792">
    <property type="entry name" value="GNAT FAMILY, PUTATIVE (AFU_ORTHOLOGUE AFUA_3G00765)-RELATED-RELATED"/>
    <property type="match status" value="1"/>
</dbReference>
<keyword evidence="6" id="KW-1185">Reference proteome</keyword>